<dbReference type="Proteomes" id="UP000799537">
    <property type="component" value="Unassembled WGS sequence"/>
</dbReference>
<organism evidence="1 2">
    <name type="scientific">Zasmidium cellare ATCC 36951</name>
    <dbReference type="NCBI Taxonomy" id="1080233"/>
    <lineage>
        <taxon>Eukaryota</taxon>
        <taxon>Fungi</taxon>
        <taxon>Dikarya</taxon>
        <taxon>Ascomycota</taxon>
        <taxon>Pezizomycotina</taxon>
        <taxon>Dothideomycetes</taxon>
        <taxon>Dothideomycetidae</taxon>
        <taxon>Mycosphaerellales</taxon>
        <taxon>Mycosphaerellaceae</taxon>
        <taxon>Zasmidium</taxon>
    </lineage>
</organism>
<dbReference type="RefSeq" id="XP_033665126.1">
    <property type="nucleotide sequence ID" value="XM_033807756.1"/>
</dbReference>
<dbReference type="AlphaFoldDB" id="A0A6A6CAL8"/>
<gene>
    <name evidence="1" type="ORF">M409DRAFT_25580</name>
</gene>
<accession>A0A6A6CAL8</accession>
<sequence length="179" mass="20752">MESWGDSKFCIRIQSPNFDRIILINKLVLTMRPAAWDENHDVWIMPTAQAADTYSEVLELLNSPPSHVINLATNQESVQSAEPKGVDRWRMVAKLLTMPTPWVGYRLPFGEHSYQQDREVGHLYKGIFNRENKALSNGRRMDSRVFVDDCVLTVWYRFRDNQKVRDFVRAASGQGWGYS</sequence>
<keyword evidence="2" id="KW-1185">Reference proteome</keyword>
<reference evidence="1" key="1">
    <citation type="journal article" date="2020" name="Stud. Mycol.">
        <title>101 Dothideomycetes genomes: a test case for predicting lifestyles and emergence of pathogens.</title>
        <authorList>
            <person name="Haridas S."/>
            <person name="Albert R."/>
            <person name="Binder M."/>
            <person name="Bloem J."/>
            <person name="Labutti K."/>
            <person name="Salamov A."/>
            <person name="Andreopoulos B."/>
            <person name="Baker S."/>
            <person name="Barry K."/>
            <person name="Bills G."/>
            <person name="Bluhm B."/>
            <person name="Cannon C."/>
            <person name="Castanera R."/>
            <person name="Culley D."/>
            <person name="Daum C."/>
            <person name="Ezra D."/>
            <person name="Gonzalez J."/>
            <person name="Henrissat B."/>
            <person name="Kuo A."/>
            <person name="Liang C."/>
            <person name="Lipzen A."/>
            <person name="Lutzoni F."/>
            <person name="Magnuson J."/>
            <person name="Mondo S."/>
            <person name="Nolan M."/>
            <person name="Ohm R."/>
            <person name="Pangilinan J."/>
            <person name="Park H.-J."/>
            <person name="Ramirez L."/>
            <person name="Alfaro M."/>
            <person name="Sun H."/>
            <person name="Tritt A."/>
            <person name="Yoshinaga Y."/>
            <person name="Zwiers L.-H."/>
            <person name="Turgeon B."/>
            <person name="Goodwin S."/>
            <person name="Spatafora J."/>
            <person name="Crous P."/>
            <person name="Grigoriev I."/>
        </authorList>
    </citation>
    <scope>NUCLEOTIDE SEQUENCE</scope>
    <source>
        <strain evidence="1">ATCC 36951</strain>
    </source>
</reference>
<evidence type="ECO:0000313" key="1">
    <source>
        <dbReference type="EMBL" id="KAF2164237.1"/>
    </source>
</evidence>
<dbReference type="EMBL" id="ML993605">
    <property type="protein sequence ID" value="KAF2164237.1"/>
    <property type="molecule type" value="Genomic_DNA"/>
</dbReference>
<name>A0A6A6CAL8_ZASCE</name>
<proteinExistence type="predicted"/>
<evidence type="ECO:0000313" key="2">
    <source>
        <dbReference type="Proteomes" id="UP000799537"/>
    </source>
</evidence>
<protein>
    <submittedName>
        <fullName evidence="1">Uncharacterized protein</fullName>
    </submittedName>
</protein>
<dbReference type="GeneID" id="54561028"/>